<organism evidence="2 3">
    <name type="scientific">Coleophoma crateriformis</name>
    <dbReference type="NCBI Taxonomy" id="565419"/>
    <lineage>
        <taxon>Eukaryota</taxon>
        <taxon>Fungi</taxon>
        <taxon>Dikarya</taxon>
        <taxon>Ascomycota</taxon>
        <taxon>Pezizomycotina</taxon>
        <taxon>Leotiomycetes</taxon>
        <taxon>Helotiales</taxon>
        <taxon>Dermateaceae</taxon>
        <taxon>Coleophoma</taxon>
    </lineage>
</organism>
<name>A0A3D8T132_9HELO</name>
<keyword evidence="3" id="KW-1185">Reference proteome</keyword>
<dbReference type="Proteomes" id="UP000256328">
    <property type="component" value="Unassembled WGS sequence"/>
</dbReference>
<dbReference type="InterPro" id="IPR056693">
    <property type="entry name" value="DUF7791"/>
</dbReference>
<dbReference type="OrthoDB" id="443402at2759"/>
<feature type="domain" description="DUF7791" evidence="1">
    <location>
        <begin position="153"/>
        <end position="267"/>
    </location>
</feature>
<proteinExistence type="predicted"/>
<dbReference type="AlphaFoldDB" id="A0A3D8T132"/>
<dbReference type="PANTHER" id="PTHR10039:SF5">
    <property type="entry name" value="NACHT DOMAIN-CONTAINING PROTEIN"/>
    <property type="match status" value="1"/>
</dbReference>
<protein>
    <recommendedName>
        <fullName evidence="1">DUF7791 domain-containing protein</fullName>
    </recommendedName>
</protein>
<reference evidence="2 3" key="1">
    <citation type="journal article" date="2018" name="IMA Fungus">
        <title>IMA Genome-F 9: Draft genome sequence of Annulohypoxylon stygium, Aspergillus mulundensis, Berkeleyomyces basicola (syn. Thielaviopsis basicola), Ceratocystis smalleyi, two Cercospora beticola strains, Coleophoma cylindrospora, Fusarium fracticaudum, Phialophora cf. hyalina, and Morchella septimelata.</title>
        <authorList>
            <person name="Wingfield B.D."/>
            <person name="Bills G.F."/>
            <person name="Dong Y."/>
            <person name="Huang W."/>
            <person name="Nel W.J."/>
            <person name="Swalarsk-Parry B.S."/>
            <person name="Vaghefi N."/>
            <person name="Wilken P.M."/>
            <person name="An Z."/>
            <person name="de Beer Z.W."/>
            <person name="De Vos L."/>
            <person name="Chen L."/>
            <person name="Duong T.A."/>
            <person name="Gao Y."/>
            <person name="Hammerbacher A."/>
            <person name="Kikkert J.R."/>
            <person name="Li Y."/>
            <person name="Li H."/>
            <person name="Li K."/>
            <person name="Li Q."/>
            <person name="Liu X."/>
            <person name="Ma X."/>
            <person name="Naidoo K."/>
            <person name="Pethybridge S.J."/>
            <person name="Sun J."/>
            <person name="Steenkamp E.T."/>
            <person name="van der Nest M.A."/>
            <person name="van Wyk S."/>
            <person name="Wingfield M.J."/>
            <person name="Xiong C."/>
            <person name="Yue Q."/>
            <person name="Zhang X."/>
        </authorList>
    </citation>
    <scope>NUCLEOTIDE SEQUENCE [LARGE SCALE GENOMIC DNA]</scope>
    <source>
        <strain evidence="2 3">BP5796</strain>
    </source>
</reference>
<comment type="caution">
    <text evidence="2">The sequence shown here is derived from an EMBL/GenBank/DDBJ whole genome shotgun (WGS) entry which is preliminary data.</text>
</comment>
<dbReference type="Pfam" id="PF25053">
    <property type="entry name" value="DUF7791"/>
    <property type="match status" value="1"/>
</dbReference>
<evidence type="ECO:0000313" key="2">
    <source>
        <dbReference type="EMBL" id="RDW92277.1"/>
    </source>
</evidence>
<gene>
    <name evidence="2" type="ORF">BP5796_01671</name>
</gene>
<accession>A0A3D8T132</accession>
<evidence type="ECO:0000313" key="3">
    <source>
        <dbReference type="Proteomes" id="UP000256328"/>
    </source>
</evidence>
<evidence type="ECO:0000259" key="1">
    <source>
        <dbReference type="Pfam" id="PF25053"/>
    </source>
</evidence>
<dbReference type="PANTHER" id="PTHR10039">
    <property type="entry name" value="AMELOGENIN"/>
    <property type="match status" value="1"/>
</dbReference>
<dbReference type="EMBL" id="PDLN01000002">
    <property type="protein sequence ID" value="RDW92277.1"/>
    <property type="molecule type" value="Genomic_DNA"/>
</dbReference>
<sequence>MKVCIFLDGLDEYKGDHELIANFFHETTKSAPNIKICVLSWPLLGFGGIVAGLPCLRFQDLSFQDIKFYVNENLSKHREFRQLLENEPIQATLLVKDIVNRANGVFLWVRLVVKSLREGLGNYDHLADLQDRLDELPRYLEQLYEHTLGLAHKIYKPHAYRIFQIVRAAKKQGTIIRHKEGEYGPLTTIALSFAAEETTSIYGNPLIRNLDPAYIKERCERIEGVLKTWCAGLLKVQTPYNTMHKHWKRRVQCLHRTARDYLESPQVVLL</sequence>